<dbReference type="InterPro" id="IPR011990">
    <property type="entry name" value="TPR-like_helical_dom_sf"/>
</dbReference>
<keyword evidence="2" id="KW-1185">Reference proteome</keyword>
<accession>A0ABQ3G790</accession>
<dbReference type="InterPro" id="IPR050767">
    <property type="entry name" value="Sel1_AlgK"/>
</dbReference>
<dbReference type="RefSeq" id="WP_189688986.1">
    <property type="nucleotide sequence ID" value="NZ_BMYK01000016.1"/>
</dbReference>
<organism evidence="1 2">
    <name type="scientific">Pseudorhodoferax aquiterrae</name>
    <dbReference type="NCBI Taxonomy" id="747304"/>
    <lineage>
        <taxon>Bacteria</taxon>
        <taxon>Pseudomonadati</taxon>
        <taxon>Pseudomonadota</taxon>
        <taxon>Betaproteobacteria</taxon>
        <taxon>Burkholderiales</taxon>
        <taxon>Comamonadaceae</taxon>
    </lineage>
</organism>
<gene>
    <name evidence="1" type="ORF">GCM10007320_43440</name>
</gene>
<name>A0ABQ3G790_9BURK</name>
<protein>
    <recommendedName>
        <fullName evidence="3">Sel1 repeat family protein</fullName>
    </recommendedName>
</protein>
<dbReference type="Gene3D" id="1.25.40.10">
    <property type="entry name" value="Tetratricopeptide repeat domain"/>
    <property type="match status" value="2"/>
</dbReference>
<dbReference type="SUPFAM" id="SSF81901">
    <property type="entry name" value="HCP-like"/>
    <property type="match status" value="2"/>
</dbReference>
<evidence type="ECO:0000313" key="2">
    <source>
        <dbReference type="Proteomes" id="UP000626210"/>
    </source>
</evidence>
<reference evidence="2" key="1">
    <citation type="journal article" date="2019" name="Int. J. Syst. Evol. Microbiol.">
        <title>The Global Catalogue of Microorganisms (GCM) 10K type strain sequencing project: providing services to taxonomists for standard genome sequencing and annotation.</title>
        <authorList>
            <consortium name="The Broad Institute Genomics Platform"/>
            <consortium name="The Broad Institute Genome Sequencing Center for Infectious Disease"/>
            <person name="Wu L."/>
            <person name="Ma J."/>
        </authorList>
    </citation>
    <scope>NUCLEOTIDE SEQUENCE [LARGE SCALE GENOMIC DNA]</scope>
    <source>
        <strain evidence="2">KCTC 23314</strain>
    </source>
</reference>
<dbReference type="PANTHER" id="PTHR11102">
    <property type="entry name" value="SEL-1-LIKE PROTEIN"/>
    <property type="match status" value="1"/>
</dbReference>
<comment type="caution">
    <text evidence="1">The sequence shown here is derived from an EMBL/GenBank/DDBJ whole genome shotgun (WGS) entry which is preliminary data.</text>
</comment>
<dbReference type="PANTHER" id="PTHR11102:SF160">
    <property type="entry name" value="ERAD-ASSOCIATED E3 UBIQUITIN-PROTEIN LIGASE COMPONENT HRD3"/>
    <property type="match status" value="1"/>
</dbReference>
<sequence>MRRQDIQLRLLAKQGDADARLKLGEAYLQGTSGFVRNVPVALSYLQAALAQAPKEAACTIANGLELQEILEFDQLQVLKTAAEHEDASRLKLAAWRLVCGDLAEAKSLLSRCADSIRSAHAALTESTVGSVLAFIQEVQPMDVPEVIRRTAAAALGENQLDVAVRMLRLLPEPYDALPVPVTQLIVEVIRHAEQNAKPLGSLPISLVECALDRCASSGDVYASHALGRALAGVRCGELPAERLVSSPQLRKAAAYLLRAADGGISEAWLHLYRICADYRGSVANPMMARFCLEKAVQHGIAEAQRRLGALELREATEIESMEKAVSLLFRASRKGDHIARVMLQSLVLPVQKDEAQAQAAIREIERSLPLLAMRLRLARVFGLTKLEAMSVNPASGRRPWGLVVGKNPFVLKMRLAEPRAVPATSEAALECLERAAAMFGRDGAEGTVSEAPLRARTLQQRRIFERLDLSEDLFFASATSQQRDSLRIGTKWAQKQRQTLQMALAD</sequence>
<evidence type="ECO:0008006" key="3">
    <source>
        <dbReference type="Google" id="ProtNLM"/>
    </source>
</evidence>
<dbReference type="EMBL" id="BMYK01000016">
    <property type="protein sequence ID" value="GHC92906.1"/>
    <property type="molecule type" value="Genomic_DNA"/>
</dbReference>
<evidence type="ECO:0000313" key="1">
    <source>
        <dbReference type="EMBL" id="GHC92906.1"/>
    </source>
</evidence>
<proteinExistence type="predicted"/>
<dbReference type="Proteomes" id="UP000626210">
    <property type="component" value="Unassembled WGS sequence"/>
</dbReference>